<name>A0ABT7QYH2_9BACT</name>
<dbReference type="InterPro" id="IPR000683">
    <property type="entry name" value="Gfo/Idh/MocA-like_OxRdtase_N"/>
</dbReference>
<keyword evidence="4" id="KW-1185">Reference proteome</keyword>
<dbReference type="Gene3D" id="3.30.360.10">
    <property type="entry name" value="Dihydrodipicolinate Reductase, domain 2"/>
    <property type="match status" value="1"/>
</dbReference>
<reference evidence="3" key="1">
    <citation type="submission" date="2023-01" db="EMBL/GenBank/DDBJ databases">
        <title>Sulfurovum sp. zt1-1 genome assembly.</title>
        <authorList>
            <person name="Wang J."/>
        </authorList>
    </citation>
    <scope>NUCLEOTIDE SEQUENCE</scope>
    <source>
        <strain evidence="3">Zt1-1</strain>
    </source>
</reference>
<comment type="caution">
    <text evidence="3">The sequence shown here is derived from an EMBL/GenBank/DDBJ whole genome shotgun (WGS) entry which is preliminary data.</text>
</comment>
<feature type="domain" description="Gfo/Idh/MocA-like oxidoreductase N-terminal" evidence="1">
    <location>
        <begin position="86"/>
        <end position="157"/>
    </location>
</feature>
<dbReference type="Gene3D" id="1.10.3270.10">
    <property type="entry name" value="HMGR, N-terminal domain"/>
    <property type="match status" value="1"/>
</dbReference>
<dbReference type="EMBL" id="JAQIBD010000002">
    <property type="protein sequence ID" value="MDM5271880.1"/>
    <property type="molecule type" value="Genomic_DNA"/>
</dbReference>
<dbReference type="Pfam" id="PF01408">
    <property type="entry name" value="GFO_IDH_MocA"/>
    <property type="match status" value="1"/>
</dbReference>
<evidence type="ECO:0000313" key="4">
    <source>
        <dbReference type="Proteomes" id="UP001169069"/>
    </source>
</evidence>
<gene>
    <name evidence="3" type="ORF">PGH07_06795</name>
</gene>
<dbReference type="InterPro" id="IPR023282">
    <property type="entry name" value="HMG_CoA_Rdtase_N"/>
</dbReference>
<proteinExistence type="predicted"/>
<dbReference type="InterPro" id="IPR055170">
    <property type="entry name" value="GFO_IDH_MocA-like_dom"/>
</dbReference>
<dbReference type="InterPro" id="IPR036291">
    <property type="entry name" value="NAD(P)-bd_dom_sf"/>
</dbReference>
<dbReference type="Pfam" id="PF22725">
    <property type="entry name" value="GFO_IDH_MocA_C3"/>
    <property type="match status" value="1"/>
</dbReference>
<dbReference type="PANTHER" id="PTHR42840">
    <property type="entry name" value="NAD(P)-BINDING ROSSMANN-FOLD SUPERFAMILY PROTEIN-RELATED"/>
    <property type="match status" value="1"/>
</dbReference>
<protein>
    <submittedName>
        <fullName evidence="3">Gfo/Idh/MocA family oxidoreductase</fullName>
    </submittedName>
</protein>
<organism evidence="3 4">
    <name type="scientific">Sulfurovum zhangzhouensis</name>
    <dbReference type="NCBI Taxonomy" id="3019067"/>
    <lineage>
        <taxon>Bacteria</taxon>
        <taxon>Pseudomonadati</taxon>
        <taxon>Campylobacterota</taxon>
        <taxon>Epsilonproteobacteria</taxon>
        <taxon>Campylobacterales</taxon>
        <taxon>Sulfurovaceae</taxon>
        <taxon>Sulfurovum</taxon>
    </lineage>
</organism>
<feature type="domain" description="GFO/IDH/MocA-like oxidoreductase" evidence="2">
    <location>
        <begin position="177"/>
        <end position="296"/>
    </location>
</feature>
<sequence length="396" mass="44212">MIDVLIVGIGEYVTGLSGEGVAKSDKSFGVIALSLFDMRERGLVGEIHLAGRDAKRFDLIWEHFDKNLKSAYPFLDTSFHAYPEEGYSDEAYKEALNQMQEGSCVMIFTPDDTHFQIAKDALEAGMHVLVAKPLVKTTTEHLELQRLAKEKGLLLMLEVHKRFDPIYADAVDQIRTFGDFSLMHSYMSQPKTQLDTFASWAGISSDISYYLNAHHIDLLCWAVQDFAKPVSVVATASTGVADKKLEREVEDTITLTVQWENLQSGALGTSVHTASWIAPPSDVHSQQRFFYMGHTGEVNIDQAHRGYGISTDRVGYKSANPLFMKYTPRNGKFAGQQGYGYQSIETFVRSSDELSKEPTKLAAYNKTLPTIENTLNVTKILEAGRKSLDEGKVIFL</sequence>
<dbReference type="RefSeq" id="WP_289413604.1">
    <property type="nucleotide sequence ID" value="NZ_JAQIBD010000002.1"/>
</dbReference>
<evidence type="ECO:0000259" key="1">
    <source>
        <dbReference type="Pfam" id="PF01408"/>
    </source>
</evidence>
<dbReference type="SUPFAM" id="SSF51735">
    <property type="entry name" value="NAD(P)-binding Rossmann-fold domains"/>
    <property type="match status" value="1"/>
</dbReference>
<evidence type="ECO:0000259" key="2">
    <source>
        <dbReference type="Pfam" id="PF22725"/>
    </source>
</evidence>
<dbReference type="PANTHER" id="PTHR42840:SF6">
    <property type="entry name" value="BINDING ROSSMANN FOLD OXIDOREDUCTASE, PUTATIVE (AFU_ORTHOLOGUE AFUA_3G11930)-RELATED"/>
    <property type="match status" value="1"/>
</dbReference>
<accession>A0ABT7QYH2</accession>
<dbReference type="Proteomes" id="UP001169069">
    <property type="component" value="Unassembled WGS sequence"/>
</dbReference>
<evidence type="ECO:0000313" key="3">
    <source>
        <dbReference type="EMBL" id="MDM5271880.1"/>
    </source>
</evidence>
<dbReference type="SUPFAM" id="SSF55347">
    <property type="entry name" value="Glyceraldehyde-3-phosphate dehydrogenase-like, C-terminal domain"/>
    <property type="match status" value="1"/>
</dbReference>